<reference evidence="4 5" key="1">
    <citation type="submission" date="2022-04" db="EMBL/GenBank/DDBJ databases">
        <title>Positive selection, recombination, and allopatry shape intraspecific diversity of widespread and dominant cyanobacteria.</title>
        <authorList>
            <person name="Wei J."/>
            <person name="Shu W."/>
            <person name="Hu C."/>
        </authorList>
    </citation>
    <scope>NUCLEOTIDE SEQUENCE [LARGE SCALE GENOMIC DNA]</scope>
    <source>
        <strain evidence="4 5">GB2-A4</strain>
    </source>
</reference>
<dbReference type="InterPro" id="IPR045039">
    <property type="entry name" value="NSI-like"/>
</dbReference>
<dbReference type="PROSITE" id="PS51186">
    <property type="entry name" value="GNAT"/>
    <property type="match status" value="1"/>
</dbReference>
<dbReference type="Pfam" id="PF13673">
    <property type="entry name" value="Acetyltransf_10"/>
    <property type="match status" value="1"/>
</dbReference>
<proteinExistence type="predicted"/>
<evidence type="ECO:0000259" key="3">
    <source>
        <dbReference type="PROSITE" id="PS51186"/>
    </source>
</evidence>
<evidence type="ECO:0000313" key="5">
    <source>
        <dbReference type="Proteomes" id="UP001464891"/>
    </source>
</evidence>
<keyword evidence="2" id="KW-0012">Acyltransferase</keyword>
<dbReference type="InterPro" id="IPR016181">
    <property type="entry name" value="Acyl_CoA_acyltransferase"/>
</dbReference>
<organism evidence="4 5">
    <name type="scientific">Trichocoleus desertorum GB2-A4</name>
    <dbReference type="NCBI Taxonomy" id="2933944"/>
    <lineage>
        <taxon>Bacteria</taxon>
        <taxon>Bacillati</taxon>
        <taxon>Cyanobacteriota</taxon>
        <taxon>Cyanophyceae</taxon>
        <taxon>Leptolyngbyales</taxon>
        <taxon>Trichocoleusaceae</taxon>
        <taxon>Trichocoleus</taxon>
    </lineage>
</organism>
<dbReference type="Gene3D" id="3.40.630.30">
    <property type="match status" value="1"/>
</dbReference>
<dbReference type="SUPFAM" id="SSF55729">
    <property type="entry name" value="Acyl-CoA N-acyltransferases (Nat)"/>
    <property type="match status" value="1"/>
</dbReference>
<keyword evidence="1" id="KW-0808">Transferase</keyword>
<name>A0ABV0JGV9_9CYAN</name>
<evidence type="ECO:0000313" key="4">
    <source>
        <dbReference type="EMBL" id="MEP0821035.1"/>
    </source>
</evidence>
<gene>
    <name evidence="4" type="ORF">NC998_28720</name>
</gene>
<keyword evidence="5" id="KW-1185">Reference proteome</keyword>
<dbReference type="InterPro" id="IPR000182">
    <property type="entry name" value="GNAT_dom"/>
</dbReference>
<dbReference type="PANTHER" id="PTHR43626">
    <property type="entry name" value="ACYL-COA N-ACYLTRANSFERASE"/>
    <property type="match status" value="1"/>
</dbReference>
<dbReference type="Proteomes" id="UP001464891">
    <property type="component" value="Unassembled WGS sequence"/>
</dbReference>
<comment type="caution">
    <text evidence="4">The sequence shown here is derived from an EMBL/GenBank/DDBJ whole genome shotgun (WGS) entry which is preliminary data.</text>
</comment>
<dbReference type="EMBL" id="JAMPKM010000060">
    <property type="protein sequence ID" value="MEP0821035.1"/>
    <property type="molecule type" value="Genomic_DNA"/>
</dbReference>
<accession>A0ABV0JGV9</accession>
<dbReference type="RefSeq" id="WP_190443258.1">
    <property type="nucleotide sequence ID" value="NZ_JAMPKM010000060.1"/>
</dbReference>
<protein>
    <submittedName>
        <fullName evidence="4">GNAT family N-acetyltransferase</fullName>
    </submittedName>
</protein>
<sequence length="157" mass="17690">MSNVISVGRLFGEVEDREGADLPREQVIHLYSQCGWSSAKKPDALLYALSSSETVISAWHQNVLIGLGNAISDKALTVYYPHLLVLPSYQNIGIGREIMKRLQAPYTDFHQQILLAINHAAPFYEKLGFKHSQGIKAMWIYDESDTNAINEQEQNNQ</sequence>
<evidence type="ECO:0000256" key="1">
    <source>
        <dbReference type="ARBA" id="ARBA00022679"/>
    </source>
</evidence>
<feature type="domain" description="N-acetyltransferase" evidence="3">
    <location>
        <begin position="14"/>
        <end position="143"/>
    </location>
</feature>
<dbReference type="PANTHER" id="PTHR43626:SF4">
    <property type="entry name" value="GCN5-RELATED N-ACETYLTRANSFERASE 2, CHLOROPLASTIC"/>
    <property type="match status" value="1"/>
</dbReference>
<evidence type="ECO:0000256" key="2">
    <source>
        <dbReference type="ARBA" id="ARBA00023315"/>
    </source>
</evidence>